<protein>
    <recommendedName>
        <fullName evidence="4">Phosphatidylglycerol/phosphatidylinositol transfer protein</fullName>
    </recommendedName>
</protein>
<dbReference type="GO" id="GO:0032934">
    <property type="term" value="F:sterol binding"/>
    <property type="evidence" value="ECO:0007669"/>
    <property type="project" value="InterPro"/>
</dbReference>
<feature type="signal peptide" evidence="8">
    <location>
        <begin position="1"/>
        <end position="18"/>
    </location>
</feature>
<gene>
    <name evidence="11" type="ORF">A4X03_0g572</name>
    <name evidence="10" type="ORF">JKIAZH3_G9329</name>
</gene>
<reference evidence="10" key="3">
    <citation type="submission" date="2020-10" db="EMBL/GenBank/DDBJ databases">
        <authorList>
            <person name="Sedaghatjoo S."/>
        </authorList>
    </citation>
    <scope>NUCLEOTIDE SEQUENCE</scope>
    <source>
        <strain evidence="10">AZH3</strain>
    </source>
</reference>
<comment type="subunit">
    <text evidence="3">Monomer.</text>
</comment>
<dbReference type="Gene3D" id="2.70.220.10">
    <property type="entry name" value="Ganglioside GM2 activator"/>
    <property type="match status" value="1"/>
</dbReference>
<dbReference type="Proteomes" id="UP000836402">
    <property type="component" value="Unassembled WGS sequence"/>
</dbReference>
<keyword evidence="5" id="KW-0813">Transport</keyword>
<evidence type="ECO:0000313" key="10">
    <source>
        <dbReference type="EMBL" id="CAD6953263.1"/>
    </source>
</evidence>
<dbReference type="GO" id="GO:0032366">
    <property type="term" value="P:intracellular sterol transport"/>
    <property type="evidence" value="ECO:0007669"/>
    <property type="project" value="InterPro"/>
</dbReference>
<dbReference type="InterPro" id="IPR033917">
    <property type="entry name" value="ML_PG-PI_TP"/>
</dbReference>
<keyword evidence="13" id="KW-1185">Reference proteome</keyword>
<name>A0A177V9C3_9BASI</name>
<evidence type="ECO:0000256" key="1">
    <source>
        <dbReference type="ARBA" id="ARBA00002053"/>
    </source>
</evidence>
<dbReference type="SUPFAM" id="SSF81296">
    <property type="entry name" value="E set domains"/>
    <property type="match status" value="1"/>
</dbReference>
<evidence type="ECO:0000256" key="2">
    <source>
        <dbReference type="ARBA" id="ARBA00006370"/>
    </source>
</evidence>
<evidence type="ECO:0000256" key="6">
    <source>
        <dbReference type="ARBA" id="ARBA00022729"/>
    </source>
</evidence>
<evidence type="ECO:0000256" key="5">
    <source>
        <dbReference type="ARBA" id="ARBA00022448"/>
    </source>
</evidence>
<dbReference type="InterPro" id="IPR039670">
    <property type="entry name" value="NPC2-like"/>
</dbReference>
<dbReference type="SMART" id="SM00737">
    <property type="entry name" value="ML"/>
    <property type="match status" value="1"/>
</dbReference>
<keyword evidence="7" id="KW-0445">Lipid transport</keyword>
<evidence type="ECO:0000313" key="13">
    <source>
        <dbReference type="Proteomes" id="UP000836402"/>
    </source>
</evidence>
<proteinExistence type="inferred from homology"/>
<evidence type="ECO:0000259" key="9">
    <source>
        <dbReference type="SMART" id="SM00737"/>
    </source>
</evidence>
<comment type="caution">
    <text evidence="11">The sequence shown here is derived from an EMBL/GenBank/DDBJ whole genome shotgun (WGS) entry which is preliminary data.</text>
</comment>
<reference evidence="11" key="1">
    <citation type="submission" date="2016-04" db="EMBL/GenBank/DDBJ databases">
        <authorList>
            <person name="Nguyen H.D."/>
            <person name="Kesanakurti P."/>
            <person name="Cullis J."/>
            <person name="Levesque C.A."/>
            <person name="Hambleton S."/>
        </authorList>
    </citation>
    <scope>NUCLEOTIDE SEQUENCE</scope>
    <source>
        <strain evidence="11">DAOMC 238032</strain>
    </source>
</reference>
<feature type="domain" description="MD-2-related lipid-recognition" evidence="9">
    <location>
        <begin position="74"/>
        <end position="196"/>
    </location>
</feature>
<evidence type="ECO:0000313" key="11">
    <source>
        <dbReference type="EMBL" id="KAE8264982.1"/>
    </source>
</evidence>
<comment type="similarity">
    <text evidence="2">Belongs to the NPC2 family.</text>
</comment>
<dbReference type="InterPro" id="IPR014756">
    <property type="entry name" value="Ig_E-set"/>
</dbReference>
<evidence type="ECO:0000313" key="12">
    <source>
        <dbReference type="Proteomes" id="UP000077671"/>
    </source>
</evidence>
<reference evidence="11" key="2">
    <citation type="journal article" date="2019" name="IMA Fungus">
        <title>Genome sequencing and comparison of five Tilletia species to identify candidate genes for the detection of regulated species infecting wheat.</title>
        <authorList>
            <person name="Nguyen H.D.T."/>
            <person name="Sultana T."/>
            <person name="Kesanakurti P."/>
            <person name="Hambleton S."/>
        </authorList>
    </citation>
    <scope>NUCLEOTIDE SEQUENCE</scope>
    <source>
        <strain evidence="11">DAOMC 238032</strain>
    </source>
</reference>
<evidence type="ECO:0000256" key="3">
    <source>
        <dbReference type="ARBA" id="ARBA00011245"/>
    </source>
</evidence>
<dbReference type="Pfam" id="PF02221">
    <property type="entry name" value="E1_DerP2_DerF2"/>
    <property type="match status" value="1"/>
</dbReference>
<evidence type="ECO:0000256" key="4">
    <source>
        <dbReference type="ARBA" id="ARBA00016056"/>
    </source>
</evidence>
<keyword evidence="6 8" id="KW-0732">Signal</keyword>
<dbReference type="EMBL" id="LWDD02000035">
    <property type="protein sequence ID" value="KAE8264982.1"/>
    <property type="molecule type" value="Genomic_DNA"/>
</dbReference>
<evidence type="ECO:0000256" key="7">
    <source>
        <dbReference type="ARBA" id="ARBA00023055"/>
    </source>
</evidence>
<dbReference type="PANTHER" id="PTHR11306">
    <property type="entry name" value="NIEMANN PICK TYPE C2 PROTEIN NPC2-RELATED"/>
    <property type="match status" value="1"/>
</dbReference>
<accession>A0A177V9C3</accession>
<dbReference type="InterPro" id="IPR003172">
    <property type="entry name" value="ML_dom"/>
</dbReference>
<comment type="function">
    <text evidence="1">Catalyzes the intermembrane transfer of phosphatidylglycerol and phosphatidylinositol.</text>
</comment>
<dbReference type="PANTHER" id="PTHR11306:SF0">
    <property type="entry name" value="PHOSPHATIDYLGLYCEROL_PHOSPHATIDYLINOSITOL TRANSFER PROTEIN"/>
    <property type="match status" value="1"/>
</dbReference>
<dbReference type="AlphaFoldDB" id="A0A177V9C3"/>
<dbReference type="EMBL" id="CAJHJG010005881">
    <property type="protein sequence ID" value="CAD6953263.1"/>
    <property type="molecule type" value="Genomic_DNA"/>
</dbReference>
<feature type="chain" id="PRO_5044550274" description="Phosphatidylglycerol/phosphatidylinositol transfer protein" evidence="8">
    <location>
        <begin position="19"/>
        <end position="201"/>
    </location>
</feature>
<sequence length="201" mass="21963">MPSVVKAVWGLFATSVLQLTQQPLPAYPPGQDLLAAAQHAFFNTAPAPASSLWTSSSSSPPVTVLDGAGKAWSWRNCGDPEDLVEVHTIEVSPDPPQRGKNMTIHATGKVQKRIEEGAYAEVDVKIGYIRLLHRQVDICEEARRNDAEVKCPIDPDEYDITQTVQLPSQIPPAKFGVHVGAFSVDDEPLLCLDLSVDFLHR</sequence>
<dbReference type="Proteomes" id="UP000077671">
    <property type="component" value="Unassembled WGS sequence"/>
</dbReference>
<dbReference type="CDD" id="cd00917">
    <property type="entry name" value="PG-PI_TP"/>
    <property type="match status" value="1"/>
</dbReference>
<dbReference type="InterPro" id="IPR036846">
    <property type="entry name" value="GM2-AP_sf"/>
</dbReference>
<organism evidence="11 12">
    <name type="scientific">Tilletia caries</name>
    <name type="common">wheat bunt fungus</name>
    <dbReference type="NCBI Taxonomy" id="13290"/>
    <lineage>
        <taxon>Eukaryota</taxon>
        <taxon>Fungi</taxon>
        <taxon>Dikarya</taxon>
        <taxon>Basidiomycota</taxon>
        <taxon>Ustilaginomycotina</taxon>
        <taxon>Exobasidiomycetes</taxon>
        <taxon>Tilletiales</taxon>
        <taxon>Tilletiaceae</taxon>
        <taxon>Tilletia</taxon>
    </lineage>
</organism>
<evidence type="ECO:0000256" key="8">
    <source>
        <dbReference type="SAM" id="SignalP"/>
    </source>
</evidence>